<reference evidence="4 5" key="1">
    <citation type="submission" date="2018-06" db="EMBL/GenBank/DDBJ databases">
        <title>Genomic Encyclopedia of Type Strains, Phase IV (KMG-IV): sequencing the most valuable type-strain genomes for metagenomic binning, comparative biology and taxonomic classification.</title>
        <authorList>
            <person name="Goeker M."/>
        </authorList>
    </citation>
    <scope>NUCLEOTIDE SEQUENCE [LARGE SCALE GENOMIC DNA]</scope>
    <source>
        <strain evidence="4 5">DSM 45521</strain>
    </source>
</reference>
<dbReference type="EMBL" id="QJSP01000023">
    <property type="protein sequence ID" value="PYE12299.1"/>
    <property type="molecule type" value="Genomic_DNA"/>
</dbReference>
<sequence length="193" mass="21165">MNGRDDVLDAALVQLNQNPASSMAELAEAMGMSRATLHRHFASRGKLIEELAERGLTAWAQAQEEAGIVGADRWQGSAARSRDAVESMMVALLRRYVTDGHTFAFLLTDTIVEQIPSMASRTEKLIDIEAAFFARAQDVGLLRRDVPPRWHAHSAYGVLIAAREAIRAGDVALRGIDDLVITTFLQGARSHEQ</sequence>
<feature type="DNA-binding region" description="H-T-H motif" evidence="2">
    <location>
        <begin position="22"/>
        <end position="41"/>
    </location>
</feature>
<dbReference type="AlphaFoldDB" id="A0A318REZ6"/>
<dbReference type="Pfam" id="PF00440">
    <property type="entry name" value="TetR_N"/>
    <property type="match status" value="1"/>
</dbReference>
<evidence type="ECO:0000256" key="1">
    <source>
        <dbReference type="ARBA" id="ARBA00023125"/>
    </source>
</evidence>
<proteinExistence type="predicted"/>
<dbReference type="Gene3D" id="1.10.357.10">
    <property type="entry name" value="Tetracycline Repressor, domain 2"/>
    <property type="match status" value="1"/>
</dbReference>
<dbReference type="InterPro" id="IPR001647">
    <property type="entry name" value="HTH_TetR"/>
</dbReference>
<dbReference type="PROSITE" id="PS50977">
    <property type="entry name" value="HTH_TETR_2"/>
    <property type="match status" value="1"/>
</dbReference>
<keyword evidence="5" id="KW-1185">Reference proteome</keyword>
<gene>
    <name evidence="4" type="ORF">DFR67_12322</name>
</gene>
<dbReference type="OrthoDB" id="3869819at2"/>
<organism evidence="4 5">
    <name type="scientific">Williamsia limnetica</name>
    <dbReference type="NCBI Taxonomy" id="882452"/>
    <lineage>
        <taxon>Bacteria</taxon>
        <taxon>Bacillati</taxon>
        <taxon>Actinomycetota</taxon>
        <taxon>Actinomycetes</taxon>
        <taxon>Mycobacteriales</taxon>
        <taxon>Nocardiaceae</taxon>
        <taxon>Williamsia</taxon>
    </lineage>
</organism>
<dbReference type="Proteomes" id="UP000247591">
    <property type="component" value="Unassembled WGS sequence"/>
</dbReference>
<dbReference type="InterPro" id="IPR009057">
    <property type="entry name" value="Homeodomain-like_sf"/>
</dbReference>
<keyword evidence="1 2" id="KW-0238">DNA-binding</keyword>
<name>A0A318REZ6_WILLI</name>
<dbReference type="RefSeq" id="WP_110472526.1">
    <property type="nucleotide sequence ID" value="NZ_QJSP01000023.1"/>
</dbReference>
<accession>A0A318REZ6</accession>
<evidence type="ECO:0000259" key="3">
    <source>
        <dbReference type="PROSITE" id="PS50977"/>
    </source>
</evidence>
<evidence type="ECO:0000256" key="2">
    <source>
        <dbReference type="PROSITE-ProRule" id="PRU00335"/>
    </source>
</evidence>
<comment type="caution">
    <text evidence="4">The sequence shown here is derived from an EMBL/GenBank/DDBJ whole genome shotgun (WGS) entry which is preliminary data.</text>
</comment>
<evidence type="ECO:0000313" key="4">
    <source>
        <dbReference type="EMBL" id="PYE12299.1"/>
    </source>
</evidence>
<feature type="domain" description="HTH tetR-type" evidence="3">
    <location>
        <begin position="1"/>
        <end position="59"/>
    </location>
</feature>
<protein>
    <submittedName>
        <fullName evidence="4">TetR family transcriptional regulator</fullName>
    </submittedName>
</protein>
<dbReference type="SUPFAM" id="SSF46689">
    <property type="entry name" value="Homeodomain-like"/>
    <property type="match status" value="1"/>
</dbReference>
<evidence type="ECO:0000313" key="5">
    <source>
        <dbReference type="Proteomes" id="UP000247591"/>
    </source>
</evidence>
<dbReference type="GO" id="GO:0003677">
    <property type="term" value="F:DNA binding"/>
    <property type="evidence" value="ECO:0007669"/>
    <property type="project" value="UniProtKB-UniRule"/>
</dbReference>